<feature type="transmembrane region" description="Helical" evidence="7">
    <location>
        <begin position="6"/>
        <end position="27"/>
    </location>
</feature>
<keyword evidence="3" id="KW-1003">Cell membrane</keyword>
<feature type="transmembrane region" description="Helical" evidence="7">
    <location>
        <begin position="110"/>
        <end position="132"/>
    </location>
</feature>
<feature type="transmembrane region" description="Helical" evidence="7">
    <location>
        <begin position="138"/>
        <end position="160"/>
    </location>
</feature>
<dbReference type="Pfam" id="PF01914">
    <property type="entry name" value="MarC"/>
    <property type="match status" value="1"/>
</dbReference>
<evidence type="ECO:0000256" key="5">
    <source>
        <dbReference type="ARBA" id="ARBA00022989"/>
    </source>
</evidence>
<feature type="transmembrane region" description="Helical" evidence="7">
    <location>
        <begin position="43"/>
        <end position="65"/>
    </location>
</feature>
<dbReference type="PANTHER" id="PTHR33508:SF1">
    <property type="entry name" value="UPF0056 MEMBRANE PROTEIN YHCE"/>
    <property type="match status" value="1"/>
</dbReference>
<dbReference type="GO" id="GO:0005886">
    <property type="term" value="C:plasma membrane"/>
    <property type="evidence" value="ECO:0007669"/>
    <property type="project" value="UniProtKB-SubCell"/>
</dbReference>
<dbReference type="PANTHER" id="PTHR33508">
    <property type="entry name" value="UPF0056 MEMBRANE PROTEIN YHCE"/>
    <property type="match status" value="1"/>
</dbReference>
<evidence type="ECO:0000256" key="4">
    <source>
        <dbReference type="ARBA" id="ARBA00022692"/>
    </source>
</evidence>
<dbReference type="InterPro" id="IPR002771">
    <property type="entry name" value="Multi_antbiot-R_MarC"/>
</dbReference>
<feature type="transmembrane region" description="Helical" evidence="7">
    <location>
        <begin position="71"/>
        <end position="89"/>
    </location>
</feature>
<organism evidence="8 9">
    <name type="scientific">Halopseudomonas formosensis</name>
    <dbReference type="NCBI Taxonomy" id="1002526"/>
    <lineage>
        <taxon>Bacteria</taxon>
        <taxon>Pseudomonadati</taxon>
        <taxon>Pseudomonadota</taxon>
        <taxon>Gammaproteobacteria</taxon>
        <taxon>Pseudomonadales</taxon>
        <taxon>Pseudomonadaceae</taxon>
        <taxon>Halopseudomonas</taxon>
    </lineage>
</organism>
<comment type="subcellular location">
    <subcellularLocation>
        <location evidence="1 7">Cell membrane</location>
        <topology evidence="1 7">Multi-pass membrane protein</topology>
    </subcellularLocation>
</comment>
<dbReference type="Proteomes" id="UP000242815">
    <property type="component" value="Unassembled WGS sequence"/>
</dbReference>
<dbReference type="OrthoDB" id="21094at2"/>
<keyword evidence="4 7" id="KW-0812">Transmembrane</keyword>
<name>A0A1I6AFR6_9GAMM</name>
<evidence type="ECO:0000256" key="3">
    <source>
        <dbReference type="ARBA" id="ARBA00022475"/>
    </source>
</evidence>
<evidence type="ECO:0000313" key="8">
    <source>
        <dbReference type="EMBL" id="SFQ67539.1"/>
    </source>
</evidence>
<proteinExistence type="inferred from homology"/>
<keyword evidence="5 7" id="KW-1133">Transmembrane helix</keyword>
<dbReference type="AlphaFoldDB" id="A0A1I6AFR6"/>
<protein>
    <recommendedName>
        <fullName evidence="7">UPF0056 membrane protein</fullName>
    </recommendedName>
</protein>
<feature type="transmembrane region" description="Helical" evidence="7">
    <location>
        <begin position="181"/>
        <end position="199"/>
    </location>
</feature>
<evidence type="ECO:0000313" key="9">
    <source>
        <dbReference type="Proteomes" id="UP000242815"/>
    </source>
</evidence>
<reference evidence="8 9" key="1">
    <citation type="submission" date="2016-10" db="EMBL/GenBank/DDBJ databases">
        <authorList>
            <person name="de Groot N.N."/>
        </authorList>
    </citation>
    <scope>NUCLEOTIDE SEQUENCE [LARGE SCALE GENOMIC DNA]</scope>
    <source>
        <strain evidence="8 9">JCM 18415</strain>
    </source>
</reference>
<evidence type="ECO:0000256" key="6">
    <source>
        <dbReference type="ARBA" id="ARBA00023136"/>
    </source>
</evidence>
<evidence type="ECO:0000256" key="2">
    <source>
        <dbReference type="ARBA" id="ARBA00009784"/>
    </source>
</evidence>
<accession>A0A1I6AFR6</accession>
<dbReference type="NCBIfam" id="TIGR00427">
    <property type="entry name" value="NAAT family transporter"/>
    <property type="match status" value="1"/>
</dbReference>
<dbReference type="NCBIfam" id="NF008228">
    <property type="entry name" value="PRK10995.1"/>
    <property type="match status" value="1"/>
</dbReference>
<dbReference type="RefSeq" id="WP_090536993.1">
    <property type="nucleotide sequence ID" value="NZ_FOYD01000002.1"/>
</dbReference>
<keyword evidence="6 7" id="KW-0472">Membrane</keyword>
<evidence type="ECO:0000256" key="7">
    <source>
        <dbReference type="RuleBase" id="RU362048"/>
    </source>
</evidence>
<dbReference type="EMBL" id="FOYD01000002">
    <property type="protein sequence ID" value="SFQ67539.1"/>
    <property type="molecule type" value="Genomic_DNA"/>
</dbReference>
<gene>
    <name evidence="8" type="ORF">SAMN05216578_10248</name>
</gene>
<evidence type="ECO:0000256" key="1">
    <source>
        <dbReference type="ARBA" id="ARBA00004651"/>
    </source>
</evidence>
<sequence>MQLAIAALIALLPIINPFSTAPMFLAITEGDTDAERRDQARKAVIYMICILVAFLIGGSFIMKFFGLSLPGLRIAGGILVAGVGMRMLYPRDNAGQTAAERQESRRKRDVSFTPLAMPSLAGPGAISVTIGLTSLARGWLDFVSIIIGILLAAAVVYITLRLSTRLVRVLGVNGLHAMTKIMGFLILCVGVQFIVNGVVEVAQSPELIEGIIREIDAAREKKAP</sequence>
<comment type="similarity">
    <text evidence="2 7">Belongs to the UPF0056 (MarC) family.</text>
</comment>
<dbReference type="STRING" id="1002526.SAMN05216578_10248"/>